<dbReference type="SUPFAM" id="SSF55486">
    <property type="entry name" value="Metalloproteases ('zincins'), catalytic domain"/>
    <property type="match status" value="1"/>
</dbReference>
<dbReference type="Proteomes" id="UP000198379">
    <property type="component" value="Unassembled WGS sequence"/>
</dbReference>
<proteinExistence type="predicted"/>
<dbReference type="OrthoDB" id="908912at2"/>
<dbReference type="InterPro" id="IPR024079">
    <property type="entry name" value="MetalloPept_cat_dom_sf"/>
</dbReference>
<organism evidence="1 2">
    <name type="scientific">Dokdonia pacifica</name>
    <dbReference type="NCBI Taxonomy" id="1627892"/>
    <lineage>
        <taxon>Bacteria</taxon>
        <taxon>Pseudomonadati</taxon>
        <taxon>Bacteroidota</taxon>
        <taxon>Flavobacteriia</taxon>
        <taxon>Flavobacteriales</taxon>
        <taxon>Flavobacteriaceae</taxon>
        <taxon>Dokdonia</taxon>
    </lineage>
</organism>
<reference evidence="1 2" key="1">
    <citation type="submission" date="2017-06" db="EMBL/GenBank/DDBJ databases">
        <authorList>
            <person name="Kim H.J."/>
            <person name="Triplett B.A."/>
        </authorList>
    </citation>
    <scope>NUCLEOTIDE SEQUENCE [LARGE SCALE GENOMIC DNA]</scope>
    <source>
        <strain evidence="1 2">DSM 25597</strain>
    </source>
</reference>
<dbReference type="RefSeq" id="WP_089373793.1">
    <property type="nucleotide sequence ID" value="NZ_BMEP01000008.1"/>
</dbReference>
<keyword evidence="2" id="KW-1185">Reference proteome</keyword>
<evidence type="ECO:0000313" key="1">
    <source>
        <dbReference type="EMBL" id="SNS32338.1"/>
    </source>
</evidence>
<dbReference type="EMBL" id="FZNY01000011">
    <property type="protein sequence ID" value="SNS32338.1"/>
    <property type="molecule type" value="Genomic_DNA"/>
</dbReference>
<dbReference type="Gene3D" id="3.40.390.10">
    <property type="entry name" value="Collagenase (Catalytic Domain)"/>
    <property type="match status" value="1"/>
</dbReference>
<evidence type="ECO:0000313" key="2">
    <source>
        <dbReference type="Proteomes" id="UP000198379"/>
    </source>
</evidence>
<gene>
    <name evidence="1" type="ORF">SAMN06265376_11141</name>
</gene>
<name>A0A239DKG0_9FLAO</name>
<protein>
    <submittedName>
        <fullName evidence="1">Metallo-peptidase family M12</fullName>
    </submittedName>
</protein>
<dbReference type="AlphaFoldDB" id="A0A239DKG0"/>
<dbReference type="Pfam" id="PF13688">
    <property type="entry name" value="Reprolysin_5"/>
    <property type="match status" value="1"/>
</dbReference>
<dbReference type="PROSITE" id="PS51257">
    <property type="entry name" value="PROKAR_LIPOPROTEIN"/>
    <property type="match status" value="1"/>
</dbReference>
<dbReference type="GO" id="GO:0008237">
    <property type="term" value="F:metallopeptidase activity"/>
    <property type="evidence" value="ECO:0007669"/>
    <property type="project" value="InterPro"/>
</dbReference>
<sequence>MKKSLFYTLIVSIFIVACQIDEQELEPLNNIDEASSILIIPETEIDVLIVVSQRLSQNPIDGISISNEITRGFNEWNIAADNSELNVRLKNIIGQNPPIISWDYHESAGLDAKELINNARSLREFYKADIVVALTDGNPANVMNNGAYTSGARGAAAAVGPDIDSAYAVVNIKHVSDGTFVHEVGHLLGADHQAGNNTTGVDKARARAFTTPQGLLRQTIMHTTNTPANRILYFSNPEVAYEGIPTGNENNANNACVINGNAELVASFGEAVEEESTCEIGNRIDNLQLNTVRLTYYLNNFPSNANWEVVSGNMTIQSGGNSSSVIVSLDHCFAGGLIKASGVSGNNCESIFSIDPKCAVTITDVGYLNFSGSNSLTFIAPIVKSAQTNITSSRFLVEYEDQSSLFYFPTINSEGNLQATIPVSCSNKIKKITATVNGLDTCTGETCSGLFVKDYFFGVCGSGGGGIGIGFN</sequence>
<accession>A0A239DKG0</accession>